<keyword evidence="1" id="KW-0677">Repeat</keyword>
<keyword evidence="4" id="KW-1185">Reference proteome</keyword>
<evidence type="ECO:0000256" key="2">
    <source>
        <dbReference type="SAM" id="MobiDB-lite"/>
    </source>
</evidence>
<dbReference type="PANTHER" id="PTHR10648">
    <property type="entry name" value="SERINE/THREONINE-PROTEIN PHOSPHATASE PP2A 65 KDA REGULATORY SUBUNIT"/>
    <property type="match status" value="1"/>
</dbReference>
<dbReference type="SUPFAM" id="SSF48371">
    <property type="entry name" value="ARM repeat"/>
    <property type="match status" value="1"/>
</dbReference>
<dbReference type="Proteomes" id="UP001470230">
    <property type="component" value="Unassembled WGS sequence"/>
</dbReference>
<feature type="compositionally biased region" description="Basic and acidic residues" evidence="2">
    <location>
        <begin position="555"/>
        <end position="566"/>
    </location>
</feature>
<name>A0ABR2K104_9EUKA</name>
<feature type="compositionally biased region" description="Acidic residues" evidence="2">
    <location>
        <begin position="576"/>
        <end position="596"/>
    </location>
</feature>
<evidence type="ECO:0000313" key="4">
    <source>
        <dbReference type="Proteomes" id="UP001470230"/>
    </source>
</evidence>
<dbReference type="Gene3D" id="1.25.10.10">
    <property type="entry name" value="Leucine-rich Repeat Variant"/>
    <property type="match status" value="1"/>
</dbReference>
<reference evidence="3 4" key="1">
    <citation type="submission" date="2024-04" db="EMBL/GenBank/DDBJ databases">
        <title>Tritrichomonas musculus Genome.</title>
        <authorList>
            <person name="Alves-Ferreira E."/>
            <person name="Grigg M."/>
            <person name="Lorenzi H."/>
            <person name="Galac M."/>
        </authorList>
    </citation>
    <scope>NUCLEOTIDE SEQUENCE [LARGE SCALE GENOMIC DNA]</scope>
    <source>
        <strain evidence="3 4">EAF2021</strain>
    </source>
</reference>
<comment type="caution">
    <text evidence="3">The sequence shown here is derived from an EMBL/GenBank/DDBJ whole genome shotgun (WGS) entry which is preliminary data.</text>
</comment>
<protein>
    <recommendedName>
        <fullName evidence="5">HEAT repeat family protein</fullName>
    </recommendedName>
</protein>
<evidence type="ECO:0008006" key="5">
    <source>
        <dbReference type="Google" id="ProtNLM"/>
    </source>
</evidence>
<dbReference type="InterPro" id="IPR051023">
    <property type="entry name" value="PP2A_Regulatory_Subunit_A"/>
</dbReference>
<dbReference type="EMBL" id="JAPFFF010000008">
    <property type="protein sequence ID" value="KAK8884637.1"/>
    <property type="molecule type" value="Genomic_DNA"/>
</dbReference>
<organism evidence="3 4">
    <name type="scientific">Tritrichomonas musculus</name>
    <dbReference type="NCBI Taxonomy" id="1915356"/>
    <lineage>
        <taxon>Eukaryota</taxon>
        <taxon>Metamonada</taxon>
        <taxon>Parabasalia</taxon>
        <taxon>Tritrichomonadida</taxon>
        <taxon>Tritrichomonadidae</taxon>
        <taxon>Tritrichomonas</taxon>
    </lineage>
</organism>
<feature type="region of interest" description="Disordered" evidence="2">
    <location>
        <begin position="555"/>
        <end position="596"/>
    </location>
</feature>
<evidence type="ECO:0000313" key="3">
    <source>
        <dbReference type="EMBL" id="KAK8884637.1"/>
    </source>
</evidence>
<gene>
    <name evidence="3" type="ORF">M9Y10_043754</name>
</gene>
<evidence type="ECO:0000256" key="1">
    <source>
        <dbReference type="ARBA" id="ARBA00022737"/>
    </source>
</evidence>
<dbReference type="InterPro" id="IPR011989">
    <property type="entry name" value="ARM-like"/>
</dbReference>
<dbReference type="InterPro" id="IPR016024">
    <property type="entry name" value="ARM-type_fold"/>
</dbReference>
<proteinExistence type="predicted"/>
<sequence length="596" mass="69140">MSCNNKSCLFFNEGELSQLIQDVIHHKEFSESNFIQALPLYLQKLNESEIKKDLIPFIKNWINFADRTNACSFISMLPLFMPPHYPFDLLDDLLFPINDIIRQSSIFIESQMMEVSSIIAKYYDINRIETLILPSLDQLFIPSTIHPQGLAIRIQSYFFGLVNDSWKEKIIDRVKCLAKSKSTYVKICVLKSIPYITSKTKEDSPLFEELINDLLIPCLSDKDFKVKTAALASATLIGTNYFSNSQWAYKYLQMVEDPSWYVRFALAQQIKKAIIKAPDPSIFALAIIKLVKDSVTQVQSISLNVFSECIKYFTAESLSEVPQIFEQGMNSPFEDIRSGVIDLWASLLRYHPHANFHNSMINTLNLIGVLPIESVTYHIMHKVVPLVDSKHLNKESLKKGFLFLFNAATPNWRSASIQILRLYTKYPILREFANEMTEYVFPFINAPSFMVRCVIGEMFLDFIKEFSWNWFLDKPIDFMRSEVNFGCSEVKISLSRTIVELLSINPPDEIKNELLSWLNNLENDEIITVKENAIYCHSILDRVLAHKAKKVDDNNDIKMKNEDDKKKSKKKKNTDDDYEYYEEEEEEEEEAESRDK</sequence>
<accession>A0ABR2K104</accession>
<dbReference type="PANTHER" id="PTHR10648:SF4">
    <property type="entry name" value="PROTEIN PHOSPHATASE 2 (FORMERLY 2A), REGULATORY SUBUNIT A, BETA ISOFORM-RELATED"/>
    <property type="match status" value="1"/>
</dbReference>